<evidence type="ECO:0000259" key="3">
    <source>
        <dbReference type="SMART" id="SM00646"/>
    </source>
</evidence>
<sequence>MKYNQSQAMQPAQESKRSGNDTAAAVAKTAADSKPNNAYKIVIDPGHGGNDPGAGGVSGKEEKEYTLALSQEVYELLQQEPMFEPYMTRDGDTFMELDDRAKYGNDLDADAFLSIHGNTYTDSSITGTESYYYSDNSRLLANTIHKELVEATGFTDRGVKKEAWRVLTQSEKPAILMEVGFLTNKEEEAKMLDPASRSRVAQAIVEGLKQYFQETGGQ</sequence>
<gene>
    <name evidence="4" type="ORF">L1F29_24405</name>
</gene>
<dbReference type="RefSeq" id="WP_258384656.1">
    <property type="nucleotide sequence ID" value="NZ_CP091430.1"/>
</dbReference>
<dbReference type="PANTHER" id="PTHR30404">
    <property type="entry name" value="N-ACETYLMURAMOYL-L-ALANINE AMIDASE"/>
    <property type="match status" value="1"/>
</dbReference>
<organism evidence="4 5">
    <name type="scientific">Paenibacillus spongiae</name>
    <dbReference type="NCBI Taxonomy" id="2909671"/>
    <lineage>
        <taxon>Bacteria</taxon>
        <taxon>Bacillati</taxon>
        <taxon>Bacillota</taxon>
        <taxon>Bacilli</taxon>
        <taxon>Bacillales</taxon>
        <taxon>Paenibacillaceae</taxon>
        <taxon>Paenibacillus</taxon>
    </lineage>
</organism>
<dbReference type="PANTHER" id="PTHR30404:SF0">
    <property type="entry name" value="N-ACETYLMURAMOYL-L-ALANINE AMIDASE AMIC"/>
    <property type="match status" value="1"/>
</dbReference>
<feature type="domain" description="MurNAc-LAA" evidence="3">
    <location>
        <begin position="101"/>
        <end position="209"/>
    </location>
</feature>
<proteinExistence type="predicted"/>
<evidence type="ECO:0000256" key="2">
    <source>
        <dbReference type="SAM" id="MobiDB-lite"/>
    </source>
</evidence>
<dbReference type="EMBL" id="CP091430">
    <property type="protein sequence ID" value="UVI28567.1"/>
    <property type="molecule type" value="Genomic_DNA"/>
</dbReference>
<evidence type="ECO:0000313" key="4">
    <source>
        <dbReference type="EMBL" id="UVI28567.1"/>
    </source>
</evidence>
<evidence type="ECO:0000313" key="5">
    <source>
        <dbReference type="Proteomes" id="UP001057877"/>
    </source>
</evidence>
<dbReference type="SMART" id="SM00646">
    <property type="entry name" value="Ami_3"/>
    <property type="match status" value="1"/>
</dbReference>
<dbReference type="InterPro" id="IPR050695">
    <property type="entry name" value="N-acetylmuramoyl_amidase_3"/>
</dbReference>
<feature type="region of interest" description="Disordered" evidence="2">
    <location>
        <begin position="1"/>
        <end position="59"/>
    </location>
</feature>
<dbReference type="CDD" id="cd02696">
    <property type="entry name" value="MurNAc-LAA"/>
    <property type="match status" value="1"/>
</dbReference>
<evidence type="ECO:0000256" key="1">
    <source>
        <dbReference type="ARBA" id="ARBA00022801"/>
    </source>
</evidence>
<dbReference type="Proteomes" id="UP001057877">
    <property type="component" value="Chromosome"/>
</dbReference>
<keyword evidence="5" id="KW-1185">Reference proteome</keyword>
<dbReference type="SUPFAM" id="SSF53187">
    <property type="entry name" value="Zn-dependent exopeptidases"/>
    <property type="match status" value="1"/>
</dbReference>
<accession>A0ABY5S3T3</accession>
<protein>
    <submittedName>
        <fullName evidence="4">N-acetylmuramoyl-L-alanine amidase</fullName>
    </submittedName>
</protein>
<keyword evidence="1" id="KW-0378">Hydrolase</keyword>
<reference evidence="4" key="1">
    <citation type="submission" date="2022-01" db="EMBL/GenBank/DDBJ databases">
        <title>Paenibacillus spongiae sp. nov., isolated from marine sponge.</title>
        <authorList>
            <person name="Li Z."/>
            <person name="Zhang M."/>
        </authorList>
    </citation>
    <scope>NUCLEOTIDE SEQUENCE</scope>
    <source>
        <strain evidence="4">PHS-Z3</strain>
    </source>
</reference>
<name>A0ABY5S3T3_9BACL</name>
<feature type="compositionally biased region" description="Polar residues" evidence="2">
    <location>
        <begin position="1"/>
        <end position="13"/>
    </location>
</feature>
<dbReference type="Gene3D" id="3.40.630.40">
    <property type="entry name" value="Zn-dependent exopeptidases"/>
    <property type="match status" value="1"/>
</dbReference>
<feature type="compositionally biased region" description="Gly residues" evidence="2">
    <location>
        <begin position="46"/>
        <end position="58"/>
    </location>
</feature>
<dbReference type="InterPro" id="IPR002508">
    <property type="entry name" value="MurNAc-LAA_cat"/>
</dbReference>
<dbReference type="Pfam" id="PF01520">
    <property type="entry name" value="Amidase_3"/>
    <property type="match status" value="1"/>
</dbReference>